<organism evidence="1 2">
    <name type="scientific">Solanum verrucosum</name>
    <dbReference type="NCBI Taxonomy" id="315347"/>
    <lineage>
        <taxon>Eukaryota</taxon>
        <taxon>Viridiplantae</taxon>
        <taxon>Streptophyta</taxon>
        <taxon>Embryophyta</taxon>
        <taxon>Tracheophyta</taxon>
        <taxon>Spermatophyta</taxon>
        <taxon>Magnoliopsida</taxon>
        <taxon>eudicotyledons</taxon>
        <taxon>Gunneridae</taxon>
        <taxon>Pentapetalae</taxon>
        <taxon>asterids</taxon>
        <taxon>lamiids</taxon>
        <taxon>Solanales</taxon>
        <taxon>Solanaceae</taxon>
        <taxon>Solanoideae</taxon>
        <taxon>Solaneae</taxon>
        <taxon>Solanum</taxon>
    </lineage>
</organism>
<keyword evidence="2" id="KW-1185">Reference proteome</keyword>
<evidence type="ECO:0000313" key="1">
    <source>
        <dbReference type="EMBL" id="WMV45839.1"/>
    </source>
</evidence>
<name>A0AAF0UIE1_SOLVR</name>
<evidence type="ECO:0000313" key="2">
    <source>
        <dbReference type="Proteomes" id="UP001234989"/>
    </source>
</evidence>
<sequence length="110" mass="12129">MAMMMTEMDLLMKDVMGSGYKAWNAVAIISGVNPNEAHFEDMYNEIVHFLENLVGGSRLSYPMPGEIELASRISLNFMMCSEHASLNVGLCVGEAQVTQSRPNNSNLPND</sequence>
<dbReference type="EMBL" id="CP133620">
    <property type="protein sequence ID" value="WMV45839.1"/>
    <property type="molecule type" value="Genomic_DNA"/>
</dbReference>
<dbReference type="Proteomes" id="UP001234989">
    <property type="component" value="Chromosome 9"/>
</dbReference>
<gene>
    <name evidence="1" type="ORF">MTR67_039224</name>
</gene>
<protein>
    <submittedName>
        <fullName evidence="1">Uncharacterized protein</fullName>
    </submittedName>
</protein>
<proteinExistence type="predicted"/>
<dbReference type="AlphaFoldDB" id="A0AAF0UIE1"/>
<accession>A0AAF0UIE1</accession>
<reference evidence="1" key="1">
    <citation type="submission" date="2023-08" db="EMBL/GenBank/DDBJ databases">
        <title>A de novo genome assembly of Solanum verrucosum Schlechtendal, a Mexican diploid species geographically isolated from the other diploid A-genome species in potato relatives.</title>
        <authorList>
            <person name="Hosaka K."/>
        </authorList>
    </citation>
    <scope>NUCLEOTIDE SEQUENCE</scope>
    <source>
        <tissue evidence="1">Young leaves</tissue>
    </source>
</reference>